<dbReference type="GO" id="GO:0009052">
    <property type="term" value="P:pentose-phosphate shunt, non-oxidative branch"/>
    <property type="evidence" value="ECO:0007669"/>
    <property type="project" value="InterPro"/>
</dbReference>
<dbReference type="InterPro" id="IPR037171">
    <property type="entry name" value="NagB/RpiA_transferase-like"/>
</dbReference>
<comment type="similarity">
    <text evidence="3">Belongs to the ribose 5-phosphate isomerase family.</text>
</comment>
<dbReference type="GO" id="GO:0006014">
    <property type="term" value="P:D-ribose metabolic process"/>
    <property type="evidence" value="ECO:0007669"/>
    <property type="project" value="TreeGrafter"/>
</dbReference>
<accession>A0AAN7YZ01</accession>
<dbReference type="Proteomes" id="UP001344447">
    <property type="component" value="Unassembled WGS sequence"/>
</dbReference>
<dbReference type="CDD" id="cd01398">
    <property type="entry name" value="RPI_A"/>
    <property type="match status" value="1"/>
</dbReference>
<evidence type="ECO:0000256" key="2">
    <source>
        <dbReference type="ARBA" id="ARBA00004988"/>
    </source>
</evidence>
<protein>
    <recommendedName>
        <fullName evidence="4">ribose-5-phosphate isomerase</fullName>
        <ecNumber evidence="4">5.3.1.6</ecNumber>
    </recommendedName>
    <alternativeName>
        <fullName evidence="6">Phosphoriboisomerase</fullName>
    </alternativeName>
</protein>
<sequence>MLAFKNKNILFLNSKLILLQHNFKRFIIRNYTNNSYSRMSLDNCKKVAAYKAVDDFVRDGSKVGIGSGSTIKYAVDRIKELGLKNVICVPTSFQSTQLIVEAGLELSDLSRTPELDITIDGADEVDKDFNLIKGGGGCQLQEKIVAYSSKKLIIVADYTKESTELGENWKKGIPIEVVPMAYVPVMKKLESSSFGLSPKLRMAVNKAGPVVTDNGNFIIDAQFSKPLSNIPQLAIDIKMIPGVVETGLFVNMTKTAYFGQTDGTCKLKSI</sequence>
<dbReference type="InterPro" id="IPR020672">
    <property type="entry name" value="Ribose5P_isomerase_typA_subgr"/>
</dbReference>
<name>A0AAN7YZ01_9MYCE</name>
<evidence type="ECO:0000256" key="6">
    <source>
        <dbReference type="ARBA" id="ARBA00029734"/>
    </source>
</evidence>
<dbReference type="Gene3D" id="3.30.70.260">
    <property type="match status" value="1"/>
</dbReference>
<evidence type="ECO:0000256" key="3">
    <source>
        <dbReference type="ARBA" id="ARBA00008088"/>
    </source>
</evidence>
<dbReference type="SUPFAM" id="SSF100950">
    <property type="entry name" value="NagB/RpiA/CoA transferase-like"/>
    <property type="match status" value="1"/>
</dbReference>
<dbReference type="Pfam" id="PF06026">
    <property type="entry name" value="Rib_5-P_isom_A"/>
    <property type="match status" value="1"/>
</dbReference>
<keyword evidence="5" id="KW-0413">Isomerase</keyword>
<dbReference type="EMBL" id="JAVFKY010000004">
    <property type="protein sequence ID" value="KAK5577865.1"/>
    <property type="molecule type" value="Genomic_DNA"/>
</dbReference>
<dbReference type="PANTHER" id="PTHR11934:SF0">
    <property type="entry name" value="RIBOSE-5-PHOSPHATE ISOMERASE"/>
    <property type="match status" value="1"/>
</dbReference>
<evidence type="ECO:0000256" key="5">
    <source>
        <dbReference type="ARBA" id="ARBA00023235"/>
    </source>
</evidence>
<dbReference type="Gene3D" id="3.40.50.1360">
    <property type="match status" value="1"/>
</dbReference>
<dbReference type="GO" id="GO:0005737">
    <property type="term" value="C:cytoplasm"/>
    <property type="evidence" value="ECO:0007669"/>
    <property type="project" value="TreeGrafter"/>
</dbReference>
<dbReference type="NCBIfam" id="NF001924">
    <property type="entry name" value="PRK00702.1"/>
    <property type="match status" value="1"/>
</dbReference>
<dbReference type="NCBIfam" id="TIGR00021">
    <property type="entry name" value="rpiA"/>
    <property type="match status" value="1"/>
</dbReference>
<comment type="caution">
    <text evidence="7">The sequence shown here is derived from an EMBL/GenBank/DDBJ whole genome shotgun (WGS) entry which is preliminary data.</text>
</comment>
<dbReference type="PANTHER" id="PTHR11934">
    <property type="entry name" value="RIBOSE-5-PHOSPHATE ISOMERASE"/>
    <property type="match status" value="1"/>
</dbReference>
<comment type="pathway">
    <text evidence="2">Carbohydrate degradation; pentose phosphate pathway; D-ribose 5-phosphate from D-ribulose 5-phosphate (non-oxidative stage): step 1/1.</text>
</comment>
<organism evidence="7 8">
    <name type="scientific">Dictyostelium firmibasis</name>
    <dbReference type="NCBI Taxonomy" id="79012"/>
    <lineage>
        <taxon>Eukaryota</taxon>
        <taxon>Amoebozoa</taxon>
        <taxon>Evosea</taxon>
        <taxon>Eumycetozoa</taxon>
        <taxon>Dictyostelia</taxon>
        <taxon>Dictyosteliales</taxon>
        <taxon>Dictyosteliaceae</taxon>
        <taxon>Dictyostelium</taxon>
    </lineage>
</organism>
<reference evidence="7 8" key="1">
    <citation type="submission" date="2023-11" db="EMBL/GenBank/DDBJ databases">
        <title>Dfirmibasis_genome.</title>
        <authorList>
            <person name="Edelbroek B."/>
            <person name="Kjellin J."/>
            <person name="Jerlstrom-Hultqvist J."/>
            <person name="Soderbom F."/>
        </authorList>
    </citation>
    <scope>NUCLEOTIDE SEQUENCE [LARGE SCALE GENOMIC DNA]</scope>
    <source>
        <strain evidence="7 8">TNS-C-14</strain>
    </source>
</reference>
<dbReference type="HAMAP" id="MF_00170">
    <property type="entry name" value="Rib_5P_isom_A"/>
    <property type="match status" value="1"/>
</dbReference>
<dbReference type="GO" id="GO:0004751">
    <property type="term" value="F:ribose-5-phosphate isomerase activity"/>
    <property type="evidence" value="ECO:0007669"/>
    <property type="project" value="UniProtKB-EC"/>
</dbReference>
<evidence type="ECO:0000313" key="7">
    <source>
        <dbReference type="EMBL" id="KAK5577865.1"/>
    </source>
</evidence>
<dbReference type="AlphaFoldDB" id="A0AAN7YZ01"/>
<evidence type="ECO:0000256" key="4">
    <source>
        <dbReference type="ARBA" id="ARBA00011959"/>
    </source>
</evidence>
<evidence type="ECO:0000313" key="8">
    <source>
        <dbReference type="Proteomes" id="UP001344447"/>
    </source>
</evidence>
<dbReference type="SUPFAM" id="SSF75445">
    <property type="entry name" value="D-ribose-5-phosphate isomerase (RpiA), lid domain"/>
    <property type="match status" value="1"/>
</dbReference>
<proteinExistence type="inferred from homology"/>
<comment type="catalytic activity">
    <reaction evidence="1">
        <text>aldehydo-D-ribose 5-phosphate = D-ribulose 5-phosphate</text>
        <dbReference type="Rhea" id="RHEA:14657"/>
        <dbReference type="ChEBI" id="CHEBI:58121"/>
        <dbReference type="ChEBI" id="CHEBI:58273"/>
        <dbReference type="EC" id="5.3.1.6"/>
    </reaction>
</comment>
<evidence type="ECO:0000256" key="1">
    <source>
        <dbReference type="ARBA" id="ARBA00001713"/>
    </source>
</evidence>
<dbReference type="FunFam" id="3.40.50.1360:FF:000001">
    <property type="entry name" value="Ribose-5-phosphate isomerase A"/>
    <property type="match status" value="1"/>
</dbReference>
<dbReference type="InterPro" id="IPR004788">
    <property type="entry name" value="Ribose5P_isomerase_type_A"/>
</dbReference>
<gene>
    <name evidence="7" type="ORF">RB653_002813</name>
</gene>
<keyword evidence="8" id="KW-1185">Reference proteome</keyword>
<dbReference type="FunFam" id="3.30.70.260:FF:000018">
    <property type="entry name" value="Ribose-5-phosphate isomerase A"/>
    <property type="match status" value="1"/>
</dbReference>
<dbReference type="EC" id="5.3.1.6" evidence="4"/>